<proteinExistence type="predicted"/>
<reference evidence="1" key="1">
    <citation type="submission" date="2021-08" db="EMBL/GenBank/DDBJ databases">
        <title>The first chromosome-level gecko genome reveals the dynamic sex chromosomes of Neotropical dwarf geckos (Sphaerodactylidae: Sphaerodactylus).</title>
        <authorList>
            <person name="Pinto B.J."/>
            <person name="Keating S.E."/>
            <person name="Gamble T."/>
        </authorList>
    </citation>
    <scope>NUCLEOTIDE SEQUENCE</scope>
    <source>
        <strain evidence="1">TG3544</strain>
    </source>
</reference>
<sequence length="253" mass="29281">MDDVPMHQAAFAHLALAFRCDMFTLRQRVQIEERTRDAAEENIQQELGECQVTLQEARMSWATEVMVQHVENLKRHHQRKHAELEEMKRLIQQNSQNRQLAEIRDSGEQRLKHLPIRTFQQGSVRRRISIAVVPKQVMQFHIPPSERGSEREAVQTTPVAEKNPERQLHCLQENSDDSYFILHKISSSPSHQSHHGPNNIEFGMDGNHCTEGKETEFQKRSTVGKTDKEESIAESDSEDLGEENEELEQNALM</sequence>
<comment type="caution">
    <text evidence="1">The sequence shown here is derived from an EMBL/GenBank/DDBJ whole genome shotgun (WGS) entry which is preliminary data.</text>
</comment>
<name>A0ACB8GE62_9SAUR</name>
<evidence type="ECO:0000313" key="1">
    <source>
        <dbReference type="EMBL" id="KAH8018058.1"/>
    </source>
</evidence>
<gene>
    <name evidence="1" type="ORF">K3G42_033624</name>
</gene>
<dbReference type="EMBL" id="CM037614">
    <property type="protein sequence ID" value="KAH8018058.1"/>
    <property type="molecule type" value="Genomic_DNA"/>
</dbReference>
<organism evidence="1 2">
    <name type="scientific">Sphaerodactylus townsendi</name>
    <dbReference type="NCBI Taxonomy" id="933632"/>
    <lineage>
        <taxon>Eukaryota</taxon>
        <taxon>Metazoa</taxon>
        <taxon>Chordata</taxon>
        <taxon>Craniata</taxon>
        <taxon>Vertebrata</taxon>
        <taxon>Euteleostomi</taxon>
        <taxon>Lepidosauria</taxon>
        <taxon>Squamata</taxon>
        <taxon>Bifurcata</taxon>
        <taxon>Gekkota</taxon>
        <taxon>Sphaerodactylidae</taxon>
        <taxon>Sphaerodactylus</taxon>
    </lineage>
</organism>
<evidence type="ECO:0000313" key="2">
    <source>
        <dbReference type="Proteomes" id="UP000827872"/>
    </source>
</evidence>
<dbReference type="Proteomes" id="UP000827872">
    <property type="component" value="Linkage Group LG01"/>
</dbReference>
<keyword evidence="2" id="KW-1185">Reference proteome</keyword>
<accession>A0ACB8GE62</accession>
<protein>
    <submittedName>
        <fullName evidence="1">Uncharacterized protein</fullName>
    </submittedName>
</protein>